<protein>
    <submittedName>
        <fullName evidence="3">Glycosyltransferase</fullName>
        <ecNumber evidence="3">2.-.-.-</ecNumber>
    </submittedName>
</protein>
<dbReference type="EC" id="2.-.-.-" evidence="3"/>
<dbReference type="SUPFAM" id="SSF53756">
    <property type="entry name" value="UDP-Glycosyltransferase/glycogen phosphorylase"/>
    <property type="match status" value="1"/>
</dbReference>
<organism evidence="3 4">
    <name type="scientific">[Pasteurella] mairii</name>
    <dbReference type="NCBI Taxonomy" id="757"/>
    <lineage>
        <taxon>Bacteria</taxon>
        <taxon>Pseudomonadati</taxon>
        <taxon>Pseudomonadota</taxon>
        <taxon>Gammaproteobacteria</taxon>
        <taxon>Pasteurellales</taxon>
        <taxon>Pasteurellaceae</taxon>
    </lineage>
</organism>
<dbReference type="CDD" id="cd03789">
    <property type="entry name" value="GT9_LPS_heptosyltransferase"/>
    <property type="match status" value="1"/>
</dbReference>
<name>A0A379B7V9_9PAST</name>
<accession>A0A379B7V9</accession>
<evidence type="ECO:0000256" key="1">
    <source>
        <dbReference type="ARBA" id="ARBA00022676"/>
    </source>
</evidence>
<evidence type="ECO:0000256" key="2">
    <source>
        <dbReference type="ARBA" id="ARBA00022679"/>
    </source>
</evidence>
<dbReference type="GO" id="GO:0008713">
    <property type="term" value="F:ADP-heptose-lipopolysaccharide heptosyltransferase activity"/>
    <property type="evidence" value="ECO:0007669"/>
    <property type="project" value="TreeGrafter"/>
</dbReference>
<keyword evidence="2 3" id="KW-0808">Transferase</keyword>
<dbReference type="InterPro" id="IPR002201">
    <property type="entry name" value="Glyco_trans_9"/>
</dbReference>
<dbReference type="AlphaFoldDB" id="A0A379B7V9"/>
<gene>
    <name evidence="3" type="primary">opsX</name>
    <name evidence="3" type="ORF">NCTC10699_02233</name>
</gene>
<evidence type="ECO:0000313" key="3">
    <source>
        <dbReference type="EMBL" id="SUB34562.1"/>
    </source>
</evidence>
<dbReference type="EMBL" id="UGSS01000002">
    <property type="protein sequence ID" value="SUB34562.1"/>
    <property type="molecule type" value="Genomic_DNA"/>
</dbReference>
<keyword evidence="1" id="KW-0328">Glycosyltransferase</keyword>
<dbReference type="PANTHER" id="PTHR30160:SF21">
    <property type="entry name" value="LIPOPOLYSACCHARIDE CORE HEPTOSYLTRANSFERASE OPSX"/>
    <property type="match status" value="1"/>
</dbReference>
<dbReference type="InterPro" id="IPR051199">
    <property type="entry name" value="LPS_LOS_Heptosyltrfase"/>
</dbReference>
<dbReference type="Gene3D" id="3.40.50.2000">
    <property type="entry name" value="Glycogen Phosphorylase B"/>
    <property type="match status" value="2"/>
</dbReference>
<dbReference type="Proteomes" id="UP000254280">
    <property type="component" value="Unassembled WGS sequence"/>
</dbReference>
<evidence type="ECO:0000313" key="4">
    <source>
        <dbReference type="Proteomes" id="UP000254280"/>
    </source>
</evidence>
<proteinExistence type="predicted"/>
<dbReference type="GO" id="GO:0005829">
    <property type="term" value="C:cytosol"/>
    <property type="evidence" value="ECO:0007669"/>
    <property type="project" value="TreeGrafter"/>
</dbReference>
<sequence length="349" mass="38964">MPLFTQQPKSLCILRLSAIGDTCHVLAAVQQIQHHWQQTQITWIIGKTEAALFRHVKGIRFVVYDKKSGWKGVLALWKQLKDCHFDALLNMQTAFRASLLSLGIKANYKIGFGKQRAREGQRLFTNRRIEDPATPHVLDGFLAFVAYLGVPVSPPTWDLGITDEMRQQVVPYLDPNRRNLLISPCSSKAEKDWLPQRYAAIANYANQRHMHVILCGSPAAREMAMVQDIVAHCDFTPTNLCGKTSLLELSALIGLVDLVIAPDSGPAHIATTQGTPIVGLYAYHNPLRTGPYYNLDNVVSVYEQNVRKEFGKPSAQLPWATKLKGKNLMAEIQVEDVIAAIEKIENSKG</sequence>
<dbReference type="GO" id="GO:0009244">
    <property type="term" value="P:lipopolysaccharide core region biosynthetic process"/>
    <property type="evidence" value="ECO:0007669"/>
    <property type="project" value="TreeGrafter"/>
</dbReference>
<dbReference type="Pfam" id="PF01075">
    <property type="entry name" value="Glyco_transf_9"/>
    <property type="match status" value="1"/>
</dbReference>
<dbReference type="OrthoDB" id="9781892at2"/>
<dbReference type="PANTHER" id="PTHR30160">
    <property type="entry name" value="TETRAACYLDISACCHARIDE 4'-KINASE-RELATED"/>
    <property type="match status" value="1"/>
</dbReference>
<reference evidence="3 4" key="1">
    <citation type="submission" date="2018-06" db="EMBL/GenBank/DDBJ databases">
        <authorList>
            <consortium name="Pathogen Informatics"/>
            <person name="Doyle S."/>
        </authorList>
    </citation>
    <scope>NUCLEOTIDE SEQUENCE [LARGE SCALE GENOMIC DNA]</scope>
    <source>
        <strain evidence="3 4">NCTC10699</strain>
    </source>
</reference>
<keyword evidence="4" id="KW-1185">Reference proteome</keyword>